<dbReference type="Proteomes" id="UP000198994">
    <property type="component" value="Unassembled WGS sequence"/>
</dbReference>
<dbReference type="STRING" id="282683.SAMN04488105_102407"/>
<keyword evidence="2" id="KW-1185">Reference proteome</keyword>
<dbReference type="InterPro" id="IPR008183">
    <property type="entry name" value="Aldose_1/G6P_1-epimerase"/>
</dbReference>
<proteinExistence type="predicted"/>
<organism evidence="1 2">
    <name type="scientific">Salipiger thiooxidans</name>
    <dbReference type="NCBI Taxonomy" id="282683"/>
    <lineage>
        <taxon>Bacteria</taxon>
        <taxon>Pseudomonadati</taxon>
        <taxon>Pseudomonadota</taxon>
        <taxon>Alphaproteobacteria</taxon>
        <taxon>Rhodobacterales</taxon>
        <taxon>Roseobacteraceae</taxon>
        <taxon>Salipiger</taxon>
    </lineage>
</organism>
<sequence length="290" mass="31137">MPTDPVHISGDTMSATVAPLGAEMQTLRTADGADLLWHGDPQWWSGRSPILFPIVGRAADDRIAVGDFETGMKQHGFARRALFTLDAHDARSCRFTLRDSDETRAVWPFAFGIAVTHAFSGDTLEVAVEISNDDAEPMPFGFGFHPAFAWPLPGGAGKPHEITLANGAEPALARLSGGLLPPDRLPSPFTAGRLELAHDQFEADAMIFPEGAGEALRYGVRGGPALEFEFDNLPNLALWQPPGAPFLCVEPWHGMAAATGASPQVAERPFSQSLAPGATSRFAWRVTTRL</sequence>
<evidence type="ECO:0000313" key="1">
    <source>
        <dbReference type="EMBL" id="SDE30968.1"/>
    </source>
</evidence>
<evidence type="ECO:0000313" key="2">
    <source>
        <dbReference type="Proteomes" id="UP000198994"/>
    </source>
</evidence>
<dbReference type="GO" id="GO:0005975">
    <property type="term" value="P:carbohydrate metabolic process"/>
    <property type="evidence" value="ECO:0007669"/>
    <property type="project" value="InterPro"/>
</dbReference>
<dbReference type="InterPro" id="IPR011013">
    <property type="entry name" value="Gal_mutarotase_sf_dom"/>
</dbReference>
<dbReference type="EMBL" id="FNAV01000002">
    <property type="protein sequence ID" value="SDE30968.1"/>
    <property type="molecule type" value="Genomic_DNA"/>
</dbReference>
<gene>
    <name evidence="1" type="ORF">SAMN04488105_102407</name>
</gene>
<protein>
    <submittedName>
        <fullName evidence="1">Galactose mutarotase</fullName>
    </submittedName>
</protein>
<dbReference type="InterPro" id="IPR014718">
    <property type="entry name" value="GH-type_carb-bd"/>
</dbReference>
<dbReference type="PANTHER" id="PTHR11122">
    <property type="entry name" value="APOSPORY-ASSOCIATED PROTEIN C-RELATED"/>
    <property type="match status" value="1"/>
</dbReference>
<dbReference type="OrthoDB" id="9795355at2"/>
<name>A0A1G7BV43_9RHOB</name>
<dbReference type="GO" id="GO:0030246">
    <property type="term" value="F:carbohydrate binding"/>
    <property type="evidence" value="ECO:0007669"/>
    <property type="project" value="InterPro"/>
</dbReference>
<reference evidence="2" key="1">
    <citation type="submission" date="2016-10" db="EMBL/GenBank/DDBJ databases">
        <authorList>
            <person name="Varghese N."/>
            <person name="Submissions S."/>
        </authorList>
    </citation>
    <scope>NUCLEOTIDE SEQUENCE [LARGE SCALE GENOMIC DNA]</scope>
    <source>
        <strain evidence="2">DSM 10146</strain>
    </source>
</reference>
<dbReference type="Gene3D" id="2.70.98.10">
    <property type="match status" value="1"/>
</dbReference>
<dbReference type="Pfam" id="PF01263">
    <property type="entry name" value="Aldose_epim"/>
    <property type="match status" value="1"/>
</dbReference>
<dbReference type="RefSeq" id="WP_089955757.1">
    <property type="nucleotide sequence ID" value="NZ_FNAV01000002.1"/>
</dbReference>
<dbReference type="InterPro" id="IPR037481">
    <property type="entry name" value="LacX"/>
</dbReference>
<dbReference type="CDD" id="cd09024">
    <property type="entry name" value="Aldose_epim_lacX"/>
    <property type="match status" value="1"/>
</dbReference>
<dbReference type="AlphaFoldDB" id="A0A1G7BV43"/>
<dbReference type="PANTHER" id="PTHR11122:SF13">
    <property type="entry name" value="GLUCOSE-6-PHOSPHATE 1-EPIMERASE"/>
    <property type="match status" value="1"/>
</dbReference>
<dbReference type="SUPFAM" id="SSF74650">
    <property type="entry name" value="Galactose mutarotase-like"/>
    <property type="match status" value="1"/>
</dbReference>
<accession>A0A1G7BV43</accession>
<dbReference type="GO" id="GO:0016853">
    <property type="term" value="F:isomerase activity"/>
    <property type="evidence" value="ECO:0007669"/>
    <property type="project" value="InterPro"/>
</dbReference>